<dbReference type="GO" id="GO:0005085">
    <property type="term" value="F:guanyl-nucleotide exchange factor activity"/>
    <property type="evidence" value="ECO:0007669"/>
    <property type="project" value="InterPro"/>
</dbReference>
<feature type="compositionally biased region" description="Polar residues" evidence="2">
    <location>
        <begin position="889"/>
        <end position="901"/>
    </location>
</feature>
<feature type="coiled-coil region" evidence="1">
    <location>
        <begin position="1276"/>
        <end position="1303"/>
    </location>
</feature>
<feature type="compositionally biased region" description="Pro residues" evidence="2">
    <location>
        <begin position="858"/>
        <end position="868"/>
    </location>
</feature>
<feature type="coiled-coil region" evidence="1">
    <location>
        <begin position="1201"/>
        <end position="1242"/>
    </location>
</feature>
<name>A0A4Y9Y0A6_9AGAM</name>
<feature type="region of interest" description="Disordered" evidence="2">
    <location>
        <begin position="797"/>
        <end position="877"/>
    </location>
</feature>
<feature type="region of interest" description="Disordered" evidence="2">
    <location>
        <begin position="987"/>
        <end position="1010"/>
    </location>
</feature>
<feature type="compositionally biased region" description="Basic residues" evidence="2">
    <location>
        <begin position="696"/>
        <end position="707"/>
    </location>
</feature>
<dbReference type="SUPFAM" id="SSF48065">
    <property type="entry name" value="DBL homology domain (DH-domain)"/>
    <property type="match status" value="1"/>
</dbReference>
<dbReference type="Proteomes" id="UP000298327">
    <property type="component" value="Unassembled WGS sequence"/>
</dbReference>
<gene>
    <name evidence="4" type="ORF">EVG20_g9304</name>
</gene>
<feature type="compositionally biased region" description="Basic and acidic residues" evidence="2">
    <location>
        <begin position="1116"/>
        <end position="1137"/>
    </location>
</feature>
<feature type="compositionally biased region" description="Low complexity" evidence="2">
    <location>
        <begin position="837"/>
        <end position="854"/>
    </location>
</feature>
<protein>
    <recommendedName>
        <fullName evidence="3">DH domain-containing protein</fullName>
    </recommendedName>
</protein>
<dbReference type="InterPro" id="IPR035899">
    <property type="entry name" value="DBL_dom_sf"/>
</dbReference>
<sequence length="1380" mass="152727">MALSTSPRKTVPLSGGDDWEGPSKPRQPGITRRVFYCGVVVESENGRGIALDVQELIQSLGDPLSEFEEQEAPSAEALAEERDTESRIQDMTDTSAIQELITELVTTERSYVKRLHILKQDYADPLRSFARSKETAIIPAYEAKTLFGNLDDLLPVNQALLSDLEKMMLPDGPQTVGSVGDVVLRHFKERRGFERYKQYYSKREEAQKILKDMTRRSSSFAGFIDRIKYSSADTKNRIGLSELLMDPVQRIPRYTLLFRTMIKRMPPGDIQRAKLIEANEIASKIAQADVDDETKRATILTCLEASVDGFPVNLISNSRHFIDCIDVQDVLAETPLSPLETLHCTLFLFDDKLILVKRPGNGEKTGRSLSGIDQADKVNKSGKLPSGLKKSGLSCKGVFDVSDVVATDVGGSDFHLYLEVLPQDQTDRWSGRPFRALSVVFPPAPVGLNPVRSETEKKRFLEKLWHVQAKYRTKTGNSIALRAEEREVESKGGRVTFARTYYNLYQRTAFLRETKKTKVIVHIDPLGSADPIPFGMNAPPYVSIRLQPMAGDLSRYSVTSSDPNDEGEEDIVQTLRVPDRIVHTIHQYGLFKFGTGKNSVPSTPTASTRSRAAIFGLDMISRNLFGALPGSSKGDLFGGSISGHRRTKSFVSRSSTYTTSEGSLMRFSHSSKSTVTAATSMSSMDEDSFAGSRSSSRSRKLLKKRSKSPMSAESSPRRSRSQPQSREVSRERMSGYASSPAEDDEETVTMPQPVEDMDESEWDLTRRLELARQNSQNQHGGPPLTLSWEQPVEETIYEEEPPQGIRPSSRASRVTRPTTPVTRPQSTAPTEPERPTRPQSALSHRSSTSTSAPHPRGPRSPSPLPPSPTAELTPFRSSDEIEAALETTLVNMSQLPTTPRRTASPLPRSRRQPFDPAENMAVTPKMAGTLPRLTMGKVEPLSIKKVSTSPTKMSPTKLLLSPTKSVVETPPLRGSVEAVAARGSGLAQTRVTKMSSASAPSPVESSKNEDTMNRLIRKAEATKVDVRVVSPISRQIVADSIYMQINSSRKAVKRIRMDAEKLHVNLKKMGEEAQRRPQTPLSRGVVRTAAEQQPVQGAPRSSARPSSASRTHVLRQTRDAQERMEELHQVIQRREGGLGRTQSITQFDSPLTPTRSPSAGPSSAARAEAEELARQIDDAAGHADGVLKGALEHHNALGLDLEKLAADLKEKAALLEKARTELQNAKRQCDLVKDLLADTTAEKEIMYEAFNEELDKMYTEAQLPDEEAWTAMTQDLRQAKAERNSYRQENSHLKRRLAQTEMEKEECVRFRFSFPLHMGRAPARARAHIVTPDGPRLRCASCSALALPLAASSPLQHIPLALALAHASLIDTHHSSLITH</sequence>
<feature type="compositionally biased region" description="Low complexity" evidence="2">
    <location>
        <begin position="995"/>
        <end position="1005"/>
    </location>
</feature>
<dbReference type="PANTHER" id="PTHR12673:SF270">
    <property type="entry name" value="FYVE-TYPE DOMAIN-CONTAINING PROTEIN"/>
    <property type="match status" value="1"/>
</dbReference>
<dbReference type="Pfam" id="PF00621">
    <property type="entry name" value="RhoGEF"/>
    <property type="match status" value="1"/>
</dbReference>
<feature type="compositionally biased region" description="Polar residues" evidence="2">
    <location>
        <begin position="1140"/>
        <end position="1152"/>
    </location>
</feature>
<dbReference type="STRING" id="205917.A0A4Y9Y0A6"/>
<evidence type="ECO:0000313" key="5">
    <source>
        <dbReference type="Proteomes" id="UP000298327"/>
    </source>
</evidence>
<comment type="caution">
    <text evidence="4">The sequence shown here is derived from an EMBL/GenBank/DDBJ whole genome shotgun (WGS) entry which is preliminary data.</text>
</comment>
<feature type="region of interest" description="Disordered" evidence="2">
    <location>
        <begin position="69"/>
        <end position="91"/>
    </location>
</feature>
<dbReference type="InterPro" id="IPR000219">
    <property type="entry name" value="DH_dom"/>
</dbReference>
<feature type="region of interest" description="Disordered" evidence="2">
    <location>
        <begin position="678"/>
        <end position="761"/>
    </location>
</feature>
<dbReference type="GO" id="GO:0005737">
    <property type="term" value="C:cytoplasm"/>
    <property type="evidence" value="ECO:0007669"/>
    <property type="project" value="TreeGrafter"/>
</dbReference>
<reference evidence="4 5" key="1">
    <citation type="submission" date="2019-02" db="EMBL/GenBank/DDBJ databases">
        <title>Genome sequencing of the rare red list fungi Dentipellis fragilis.</title>
        <authorList>
            <person name="Buettner E."/>
            <person name="Kellner H."/>
        </authorList>
    </citation>
    <scope>NUCLEOTIDE SEQUENCE [LARGE SCALE GENOMIC DNA]</scope>
    <source>
        <strain evidence="4 5">DSM 105465</strain>
    </source>
</reference>
<dbReference type="PROSITE" id="PS50010">
    <property type="entry name" value="DH_2"/>
    <property type="match status" value="1"/>
</dbReference>
<feature type="region of interest" description="Disordered" evidence="2">
    <location>
        <begin position="889"/>
        <end position="916"/>
    </location>
</feature>
<feature type="compositionally biased region" description="Low complexity" evidence="2">
    <location>
        <begin position="1098"/>
        <end position="1110"/>
    </location>
</feature>
<dbReference type="InterPro" id="IPR051092">
    <property type="entry name" value="FYVE_RhoGEF_PH"/>
</dbReference>
<proteinExistence type="predicted"/>
<feature type="domain" description="DH" evidence="3">
    <location>
        <begin position="96"/>
        <end position="287"/>
    </location>
</feature>
<feature type="compositionally biased region" description="Basic and acidic residues" evidence="2">
    <location>
        <begin position="79"/>
        <end position="90"/>
    </location>
</feature>
<keyword evidence="5" id="KW-1185">Reference proteome</keyword>
<feature type="region of interest" description="Disordered" evidence="2">
    <location>
        <begin position="1"/>
        <end position="27"/>
    </location>
</feature>
<feature type="region of interest" description="Disordered" evidence="2">
    <location>
        <begin position="636"/>
        <end position="655"/>
    </location>
</feature>
<dbReference type="PANTHER" id="PTHR12673">
    <property type="entry name" value="FACIOGENITAL DYSPLASIA PROTEIN"/>
    <property type="match status" value="1"/>
</dbReference>
<organism evidence="4 5">
    <name type="scientific">Dentipellis fragilis</name>
    <dbReference type="NCBI Taxonomy" id="205917"/>
    <lineage>
        <taxon>Eukaryota</taxon>
        <taxon>Fungi</taxon>
        <taxon>Dikarya</taxon>
        <taxon>Basidiomycota</taxon>
        <taxon>Agaricomycotina</taxon>
        <taxon>Agaricomycetes</taxon>
        <taxon>Russulales</taxon>
        <taxon>Hericiaceae</taxon>
        <taxon>Dentipellis</taxon>
    </lineage>
</organism>
<dbReference type="CDD" id="cd00160">
    <property type="entry name" value="RhoGEF"/>
    <property type="match status" value="1"/>
</dbReference>
<dbReference type="Gene3D" id="1.20.900.10">
    <property type="entry name" value="Dbl homology (DH) domain"/>
    <property type="match status" value="1"/>
</dbReference>
<keyword evidence="1" id="KW-0175">Coiled coil</keyword>
<feature type="compositionally biased region" description="Low complexity" evidence="2">
    <location>
        <begin position="806"/>
        <end position="830"/>
    </location>
</feature>
<evidence type="ECO:0000256" key="2">
    <source>
        <dbReference type="SAM" id="MobiDB-lite"/>
    </source>
</evidence>
<feature type="region of interest" description="Disordered" evidence="2">
    <location>
        <begin position="1067"/>
        <end position="1166"/>
    </location>
</feature>
<evidence type="ECO:0000313" key="4">
    <source>
        <dbReference type="EMBL" id="TFY55472.1"/>
    </source>
</evidence>
<feature type="compositionally biased region" description="Low complexity" evidence="2">
    <location>
        <begin position="1153"/>
        <end position="1166"/>
    </location>
</feature>
<evidence type="ECO:0000256" key="1">
    <source>
        <dbReference type="SAM" id="Coils"/>
    </source>
</evidence>
<dbReference type="SMART" id="SM00325">
    <property type="entry name" value="RhoGEF"/>
    <property type="match status" value="1"/>
</dbReference>
<accession>A0A4Y9Y0A6</accession>
<dbReference type="EMBL" id="SEOQ01000913">
    <property type="protein sequence ID" value="TFY55472.1"/>
    <property type="molecule type" value="Genomic_DNA"/>
</dbReference>
<evidence type="ECO:0000259" key="3">
    <source>
        <dbReference type="PROSITE" id="PS50010"/>
    </source>
</evidence>
<dbReference type="OrthoDB" id="660555at2759"/>